<gene>
    <name evidence="4" type="ORF">J2Z56_003594</name>
    <name evidence="5" type="ORF">J2Z57_003605</name>
</gene>
<evidence type="ECO:0000313" key="4">
    <source>
        <dbReference type="EMBL" id="MBP1841656.1"/>
    </source>
</evidence>
<keyword evidence="7" id="KW-1185">Reference proteome</keyword>
<name>A0A9X0YR24_9FLAO</name>
<dbReference type="OrthoDB" id="9803990at2"/>
<dbReference type="EMBL" id="JAUSUU010000014">
    <property type="protein sequence ID" value="MDQ0337143.1"/>
    <property type="molecule type" value="Genomic_DNA"/>
</dbReference>
<dbReference type="Proteomes" id="UP001231587">
    <property type="component" value="Unassembled WGS sequence"/>
</dbReference>
<evidence type="ECO:0000256" key="2">
    <source>
        <dbReference type="SAM" id="SignalP"/>
    </source>
</evidence>
<keyword evidence="1" id="KW-0378">Hydrolase</keyword>
<proteinExistence type="predicted"/>
<dbReference type="AlphaFoldDB" id="A0A9X0YR24"/>
<evidence type="ECO:0000256" key="1">
    <source>
        <dbReference type="ARBA" id="ARBA00022801"/>
    </source>
</evidence>
<comment type="caution">
    <text evidence="4">The sequence shown here is derived from an EMBL/GenBank/DDBJ whole genome shotgun (WGS) entry which is preliminary data.</text>
</comment>
<dbReference type="PANTHER" id="PTHR48081">
    <property type="entry name" value="AB HYDROLASE SUPERFAMILY PROTEIN C4A8.06C"/>
    <property type="match status" value="1"/>
</dbReference>
<evidence type="ECO:0000259" key="3">
    <source>
        <dbReference type="Pfam" id="PF20434"/>
    </source>
</evidence>
<evidence type="ECO:0000313" key="7">
    <source>
        <dbReference type="Proteomes" id="UP001231587"/>
    </source>
</evidence>
<feature type="signal peptide" evidence="2">
    <location>
        <begin position="1"/>
        <end position="19"/>
    </location>
</feature>
<dbReference type="RefSeq" id="WP_057781363.1">
    <property type="nucleotide sequence ID" value="NZ_JAGGJQ010000013.1"/>
</dbReference>
<dbReference type="Proteomes" id="UP001138672">
    <property type="component" value="Unassembled WGS sequence"/>
</dbReference>
<feature type="chain" id="PRO_5040776020" evidence="2">
    <location>
        <begin position="20"/>
        <end position="300"/>
    </location>
</feature>
<dbReference type="Pfam" id="PF20434">
    <property type="entry name" value="BD-FAE"/>
    <property type="match status" value="1"/>
</dbReference>
<evidence type="ECO:0000313" key="5">
    <source>
        <dbReference type="EMBL" id="MDQ0337143.1"/>
    </source>
</evidence>
<accession>A0A9X0YR24</accession>
<reference evidence="4" key="1">
    <citation type="submission" date="2021-03" db="EMBL/GenBank/DDBJ databases">
        <title>Genomic Encyclopedia of Type Strains, Phase IV (KMG-IV): sequencing the most valuable type-strain genomes for metagenomic binning, comparative biology and taxonomic classification.</title>
        <authorList>
            <person name="Goeker M."/>
        </authorList>
    </citation>
    <scope>NUCLEOTIDE SEQUENCE</scope>
    <source>
        <strain evidence="4">DSM 15523</strain>
        <strain evidence="5 7">DSM 16476</strain>
    </source>
</reference>
<dbReference type="SUPFAM" id="SSF53474">
    <property type="entry name" value="alpha/beta-Hydrolases"/>
    <property type="match status" value="1"/>
</dbReference>
<dbReference type="GO" id="GO:0016787">
    <property type="term" value="F:hydrolase activity"/>
    <property type="evidence" value="ECO:0007669"/>
    <property type="project" value="UniProtKB-KW"/>
</dbReference>
<feature type="domain" description="BD-FAE-like" evidence="3">
    <location>
        <begin position="48"/>
        <end position="193"/>
    </location>
</feature>
<dbReference type="InterPro" id="IPR029058">
    <property type="entry name" value="AB_hydrolase_fold"/>
</dbReference>
<dbReference type="InterPro" id="IPR049492">
    <property type="entry name" value="BD-FAE-like_dom"/>
</dbReference>
<evidence type="ECO:0000313" key="6">
    <source>
        <dbReference type="Proteomes" id="UP001138672"/>
    </source>
</evidence>
<organism evidence="4 6">
    <name type="scientific">Formosa algae</name>
    <dbReference type="NCBI Taxonomy" id="225843"/>
    <lineage>
        <taxon>Bacteria</taxon>
        <taxon>Pseudomonadati</taxon>
        <taxon>Bacteroidota</taxon>
        <taxon>Flavobacteriia</taxon>
        <taxon>Flavobacteriales</taxon>
        <taxon>Flavobacteriaceae</taxon>
        <taxon>Formosa</taxon>
    </lineage>
</organism>
<protein>
    <submittedName>
        <fullName evidence="4">Acetyl esterase/lipase</fullName>
    </submittedName>
</protein>
<sequence length="300" mass="33670">MPYKLLLVLLCFNGLYSHAQTRYVDRVFPTFTTKTLTYSIRAKDTLKLDIYQPENDSLKKRPLFVMVHGGGFISGARNDNSNVSLAQGIAKRGYVVASIDYRLATDKKIFSCQSPLLGAMQTFNNAEEDIRDALIYLTRYKDSFGIDASKIILFGSSAGAEIVLNIAYNKTVFAQKADDYKKIKIAGVVSVAGAILNSESIDKSNALPTVLFHGMDDKVIPYDHGAHHNCYKTAPGYFAMDGSKKIAEKLDQLNTSYMLYSFKNRAHDIFNLPEEDSQEAFSFINKVVFNKMFHQTKIMK</sequence>
<dbReference type="InterPro" id="IPR050300">
    <property type="entry name" value="GDXG_lipolytic_enzyme"/>
</dbReference>
<dbReference type="Gene3D" id="3.40.50.1820">
    <property type="entry name" value="alpha/beta hydrolase"/>
    <property type="match status" value="1"/>
</dbReference>
<dbReference type="EMBL" id="JAGGJQ010000013">
    <property type="protein sequence ID" value="MBP1841656.1"/>
    <property type="molecule type" value="Genomic_DNA"/>
</dbReference>
<keyword evidence="2" id="KW-0732">Signal</keyword>